<keyword evidence="3" id="KW-1185">Reference proteome</keyword>
<accession>A0AAN9XUN0</accession>
<evidence type="ECO:0000313" key="3">
    <source>
        <dbReference type="Proteomes" id="UP001386955"/>
    </source>
</evidence>
<comment type="caution">
    <text evidence="2">The sequence shown here is derived from an EMBL/GenBank/DDBJ whole genome shotgun (WGS) entry which is preliminary data.</text>
</comment>
<evidence type="ECO:0000313" key="2">
    <source>
        <dbReference type="EMBL" id="KAK7407766.1"/>
    </source>
</evidence>
<dbReference type="AlphaFoldDB" id="A0AAN9XUN0"/>
<proteinExistence type="predicted"/>
<gene>
    <name evidence="2" type="ORF">VNO78_09828</name>
</gene>
<dbReference type="Proteomes" id="UP001386955">
    <property type="component" value="Unassembled WGS sequence"/>
</dbReference>
<dbReference type="EMBL" id="JAYMYS010000002">
    <property type="protein sequence ID" value="KAK7407766.1"/>
    <property type="molecule type" value="Genomic_DNA"/>
</dbReference>
<name>A0AAN9XUN0_PSOTE</name>
<sequence length="206" mass="23012">MKEKGEVHEDFRDGGWTVVRRRRTRFLRRGVEIGGNVEERHNDDDNRVSEGAGKIKGEQKKGRCVRGKRQGKSQVNKTILPKLGSKVWRVKKGDADGVCAEGRFKVVGLRYASVHVEVSSGTRVRLATHVVVSERMGWSVVMNRGMEPNFGSVEVRQGKVGLKEKALTRGGPVGGKEAHFLLDVLEKCHDLGKGKNEVMHMDIFQI</sequence>
<organism evidence="2 3">
    <name type="scientific">Psophocarpus tetragonolobus</name>
    <name type="common">Winged bean</name>
    <name type="synonym">Dolichos tetragonolobus</name>
    <dbReference type="NCBI Taxonomy" id="3891"/>
    <lineage>
        <taxon>Eukaryota</taxon>
        <taxon>Viridiplantae</taxon>
        <taxon>Streptophyta</taxon>
        <taxon>Embryophyta</taxon>
        <taxon>Tracheophyta</taxon>
        <taxon>Spermatophyta</taxon>
        <taxon>Magnoliopsida</taxon>
        <taxon>eudicotyledons</taxon>
        <taxon>Gunneridae</taxon>
        <taxon>Pentapetalae</taxon>
        <taxon>rosids</taxon>
        <taxon>fabids</taxon>
        <taxon>Fabales</taxon>
        <taxon>Fabaceae</taxon>
        <taxon>Papilionoideae</taxon>
        <taxon>50 kb inversion clade</taxon>
        <taxon>NPAAA clade</taxon>
        <taxon>indigoferoid/millettioid clade</taxon>
        <taxon>Phaseoleae</taxon>
        <taxon>Psophocarpus</taxon>
    </lineage>
</organism>
<reference evidence="2 3" key="1">
    <citation type="submission" date="2024-01" db="EMBL/GenBank/DDBJ databases">
        <title>The genomes of 5 underutilized Papilionoideae crops provide insights into root nodulation and disease resistanc.</title>
        <authorList>
            <person name="Jiang F."/>
        </authorList>
    </citation>
    <scope>NUCLEOTIDE SEQUENCE [LARGE SCALE GENOMIC DNA]</scope>
    <source>
        <strain evidence="2">DUOXIRENSHENG_FW03</strain>
        <tissue evidence="2">Leaves</tissue>
    </source>
</reference>
<feature type="region of interest" description="Disordered" evidence="1">
    <location>
        <begin position="38"/>
        <end position="60"/>
    </location>
</feature>
<evidence type="ECO:0000256" key="1">
    <source>
        <dbReference type="SAM" id="MobiDB-lite"/>
    </source>
</evidence>
<protein>
    <submittedName>
        <fullName evidence="2">Uncharacterized protein</fullName>
    </submittedName>
</protein>